<protein>
    <recommendedName>
        <fullName evidence="4">F-box domain-containing protein</fullName>
    </recommendedName>
</protein>
<dbReference type="InterPro" id="IPR032675">
    <property type="entry name" value="LRR_dom_sf"/>
</dbReference>
<dbReference type="EMBL" id="JAABOA010002042">
    <property type="protein sequence ID" value="KAF9580473.1"/>
    <property type="molecule type" value="Genomic_DNA"/>
</dbReference>
<feature type="compositionally biased region" description="Basic and acidic residues" evidence="1">
    <location>
        <begin position="407"/>
        <end position="430"/>
    </location>
</feature>
<proteinExistence type="predicted"/>
<evidence type="ECO:0008006" key="4">
    <source>
        <dbReference type="Google" id="ProtNLM"/>
    </source>
</evidence>
<name>A0A9P6FRF4_9FUNG</name>
<dbReference type="OrthoDB" id="2437965at2759"/>
<accession>A0A9P6FRF4</accession>
<dbReference type="SUPFAM" id="SSF81383">
    <property type="entry name" value="F-box domain"/>
    <property type="match status" value="1"/>
</dbReference>
<dbReference type="CDD" id="cd09917">
    <property type="entry name" value="F-box_SF"/>
    <property type="match status" value="1"/>
</dbReference>
<dbReference type="Gene3D" id="3.80.10.10">
    <property type="entry name" value="Ribonuclease Inhibitor"/>
    <property type="match status" value="1"/>
</dbReference>
<feature type="region of interest" description="Disordered" evidence="1">
    <location>
        <begin position="407"/>
        <end position="453"/>
    </location>
</feature>
<dbReference type="InterPro" id="IPR036047">
    <property type="entry name" value="F-box-like_dom_sf"/>
</dbReference>
<organism evidence="2 3">
    <name type="scientific">Lunasporangiospora selenospora</name>
    <dbReference type="NCBI Taxonomy" id="979761"/>
    <lineage>
        <taxon>Eukaryota</taxon>
        <taxon>Fungi</taxon>
        <taxon>Fungi incertae sedis</taxon>
        <taxon>Mucoromycota</taxon>
        <taxon>Mortierellomycotina</taxon>
        <taxon>Mortierellomycetes</taxon>
        <taxon>Mortierellales</taxon>
        <taxon>Mortierellaceae</taxon>
        <taxon>Lunasporangiospora</taxon>
    </lineage>
</organism>
<feature type="non-terminal residue" evidence="2">
    <location>
        <position position="453"/>
    </location>
</feature>
<feature type="compositionally biased region" description="Acidic residues" evidence="1">
    <location>
        <begin position="431"/>
        <end position="453"/>
    </location>
</feature>
<gene>
    <name evidence="2" type="ORF">BGW38_002876</name>
</gene>
<evidence type="ECO:0000313" key="3">
    <source>
        <dbReference type="Proteomes" id="UP000780801"/>
    </source>
</evidence>
<evidence type="ECO:0000313" key="2">
    <source>
        <dbReference type="EMBL" id="KAF9580473.1"/>
    </source>
</evidence>
<keyword evidence="3" id="KW-1185">Reference proteome</keyword>
<reference evidence="2" key="1">
    <citation type="journal article" date="2020" name="Fungal Divers.">
        <title>Resolving the Mortierellaceae phylogeny through synthesis of multi-gene phylogenetics and phylogenomics.</title>
        <authorList>
            <person name="Vandepol N."/>
            <person name="Liber J."/>
            <person name="Desiro A."/>
            <person name="Na H."/>
            <person name="Kennedy M."/>
            <person name="Barry K."/>
            <person name="Grigoriev I.V."/>
            <person name="Miller A.N."/>
            <person name="O'Donnell K."/>
            <person name="Stajich J.E."/>
            <person name="Bonito G."/>
        </authorList>
    </citation>
    <scope>NUCLEOTIDE SEQUENCE</scope>
    <source>
        <strain evidence="2">KOD1015</strain>
    </source>
</reference>
<dbReference type="Proteomes" id="UP000780801">
    <property type="component" value="Unassembled WGS sequence"/>
</dbReference>
<evidence type="ECO:0000256" key="1">
    <source>
        <dbReference type="SAM" id="MobiDB-lite"/>
    </source>
</evidence>
<sequence>MPSPFDIPEILERIARFVSAEDALSCMLVSKAFTQAFAYPVWYQVDFNIHKKFTKTNPTALTKYGHHTQIIKNLGDINQLHSLLYFDSPKLQNLSLSLITDPEYLASCNDLIRWSKPTLTELQMQHPDGSTRKSQPLVTLDSLGSTAYSSQPSVLVSLSLRWLKMPRESFNVVLRSCPALKQVDMWGTTFLAARNFIDFKHTGVLKFQAIITDIFTNNNSNNPSPLIHFPNLICWITGSDGNIQSFPTQAVKTAVAKWCPKLKTLGSSFTSAQLLPHLIKDVFVTLSSLILAYSNVTQDLILAIIRVQSRWRTLKAYVPRDGYYSEFKNKGMASINDPLPNLGWVFQSLPRLCRNLEHFQFPEHVMNMDEVEIEPWGCKNLQTLYIRFQELDSRDAIEGAIEQWIKRRESNTTDDDKSEETKSWETKLGETESEEAESEDTQSGEEDLGIEER</sequence>
<comment type="caution">
    <text evidence="2">The sequence shown here is derived from an EMBL/GenBank/DDBJ whole genome shotgun (WGS) entry which is preliminary data.</text>
</comment>
<dbReference type="AlphaFoldDB" id="A0A9P6FRF4"/>